<sequence>MLPNGIIEHIRMKFKNQLPEEFLQELQKNAQFVILKKGEILFSNHTKQNHTFVLIEGSLLRFIITPQGDDRATMFHTETFFPMIGNSFTEKESSDLAYYIKANENAQLVEFKRDFAVSCIEKYPFLAKLTFLNTIEYLQTHHLIQNHLIALSSLDFFQWFLKHYSFIFRHFQSQDIASFMGITPAWYSKLKRKLT</sequence>
<accession>A0A227PDK8</accession>
<evidence type="ECO:0008006" key="3">
    <source>
        <dbReference type="Google" id="ProtNLM"/>
    </source>
</evidence>
<proteinExistence type="predicted"/>
<evidence type="ECO:0000313" key="1">
    <source>
        <dbReference type="EMBL" id="OXG07135.1"/>
    </source>
</evidence>
<dbReference type="OrthoDB" id="944427at2"/>
<dbReference type="InterPro" id="IPR018490">
    <property type="entry name" value="cNMP-bd_dom_sf"/>
</dbReference>
<dbReference type="Proteomes" id="UP000214684">
    <property type="component" value="Unassembled WGS sequence"/>
</dbReference>
<keyword evidence="2" id="KW-1185">Reference proteome</keyword>
<dbReference type="SUPFAM" id="SSF51206">
    <property type="entry name" value="cAMP-binding domain-like"/>
    <property type="match status" value="1"/>
</dbReference>
<dbReference type="RefSeq" id="WP_089479360.1">
    <property type="nucleotide sequence ID" value="NZ_MUGS01000014.1"/>
</dbReference>
<name>A0A227PDK8_9FLAO</name>
<dbReference type="InterPro" id="IPR014710">
    <property type="entry name" value="RmlC-like_jellyroll"/>
</dbReference>
<protein>
    <recommendedName>
        <fullName evidence="3">Cyclic nucleotide-binding domain-containing protein</fullName>
    </recommendedName>
</protein>
<evidence type="ECO:0000313" key="2">
    <source>
        <dbReference type="Proteomes" id="UP000214684"/>
    </source>
</evidence>
<reference evidence="1 2" key="1">
    <citation type="submission" date="2016-11" db="EMBL/GenBank/DDBJ databases">
        <title>Whole genomes of Flavobacteriaceae.</title>
        <authorList>
            <person name="Stine C."/>
            <person name="Li C."/>
            <person name="Tadesse D."/>
        </authorList>
    </citation>
    <scope>NUCLEOTIDE SEQUENCE [LARGE SCALE GENOMIC DNA]</scope>
    <source>
        <strain evidence="1 2">DSM 24704</strain>
    </source>
</reference>
<dbReference type="Gene3D" id="2.60.120.10">
    <property type="entry name" value="Jelly Rolls"/>
    <property type="match status" value="1"/>
</dbReference>
<organism evidence="1 2">
    <name type="scientific">Flavobacterium araucananum</name>
    <dbReference type="NCBI Taxonomy" id="946678"/>
    <lineage>
        <taxon>Bacteria</taxon>
        <taxon>Pseudomonadati</taxon>
        <taxon>Bacteroidota</taxon>
        <taxon>Flavobacteriia</taxon>
        <taxon>Flavobacteriales</taxon>
        <taxon>Flavobacteriaceae</taxon>
        <taxon>Flavobacterium</taxon>
    </lineage>
</organism>
<dbReference type="AlphaFoldDB" id="A0A227PDK8"/>
<dbReference type="EMBL" id="MUGS01000014">
    <property type="protein sequence ID" value="OXG07135.1"/>
    <property type="molecule type" value="Genomic_DNA"/>
</dbReference>
<comment type="caution">
    <text evidence="1">The sequence shown here is derived from an EMBL/GenBank/DDBJ whole genome shotgun (WGS) entry which is preliminary data.</text>
</comment>
<gene>
    <name evidence="1" type="ORF">B0A64_10005</name>
</gene>